<proteinExistence type="predicted"/>
<gene>
    <name evidence="1" type="ORF">GCM10022214_36560</name>
</gene>
<sequence length="390" mass="41972">MGHVPRYATSHTIDVPDEEAARQVARLLVERGHSVVRMPAPGPSGGPLSGKGWRRVHSIDEGPYPDDDESWWRAVEQQAVAKIADAYGGSHMTGVAHAETLRSFVAEGETIADRTVEQVRDLRLAALSGEPARAPAPVIVHGLDTPEPVGDRFGVPIELDGLDDVDWAALGHAYGADDSVPAILRALAANDEGWNEAQFEYFSAVVHQDTCYATTPPTIGFLTRLALAPQLNPPYRLELLIDFVYMATIDPGPASGEPVGEDSSDEELTCQAVIDHLPQVLSLWPDGTPPLRAWLIVLAALDPAAATALIPGMRDFRRQVEGPSPALDLALALLTGDEDAALDLTAEAAARDERVSDLLEHPLPLRARHLKVLFHLALEELAPKKRGGGH</sequence>
<protein>
    <submittedName>
        <fullName evidence="1">Uncharacterized protein</fullName>
    </submittedName>
</protein>
<dbReference type="RefSeq" id="WP_344948588.1">
    <property type="nucleotide sequence ID" value="NZ_BAAAZG010000021.1"/>
</dbReference>
<reference evidence="2" key="1">
    <citation type="journal article" date="2019" name="Int. J. Syst. Evol. Microbiol.">
        <title>The Global Catalogue of Microorganisms (GCM) 10K type strain sequencing project: providing services to taxonomists for standard genome sequencing and annotation.</title>
        <authorList>
            <consortium name="The Broad Institute Genomics Platform"/>
            <consortium name="The Broad Institute Genome Sequencing Center for Infectious Disease"/>
            <person name="Wu L."/>
            <person name="Ma J."/>
        </authorList>
    </citation>
    <scope>NUCLEOTIDE SEQUENCE [LARGE SCALE GENOMIC DNA]</scope>
    <source>
        <strain evidence="2">JCM 16702</strain>
    </source>
</reference>
<evidence type="ECO:0000313" key="1">
    <source>
        <dbReference type="EMBL" id="GAA4075967.1"/>
    </source>
</evidence>
<organism evidence="1 2">
    <name type="scientific">Actinomadura miaoliensis</name>
    <dbReference type="NCBI Taxonomy" id="430685"/>
    <lineage>
        <taxon>Bacteria</taxon>
        <taxon>Bacillati</taxon>
        <taxon>Actinomycetota</taxon>
        <taxon>Actinomycetes</taxon>
        <taxon>Streptosporangiales</taxon>
        <taxon>Thermomonosporaceae</taxon>
        <taxon>Actinomadura</taxon>
    </lineage>
</organism>
<comment type="caution">
    <text evidence="1">The sequence shown here is derived from an EMBL/GenBank/DDBJ whole genome shotgun (WGS) entry which is preliminary data.</text>
</comment>
<name>A0ABP7VY81_9ACTN</name>
<evidence type="ECO:0000313" key="2">
    <source>
        <dbReference type="Proteomes" id="UP001500683"/>
    </source>
</evidence>
<accession>A0ABP7VY81</accession>
<dbReference type="Proteomes" id="UP001500683">
    <property type="component" value="Unassembled WGS sequence"/>
</dbReference>
<dbReference type="EMBL" id="BAAAZG010000021">
    <property type="protein sequence ID" value="GAA4075967.1"/>
    <property type="molecule type" value="Genomic_DNA"/>
</dbReference>
<keyword evidence="2" id="KW-1185">Reference proteome</keyword>